<dbReference type="GO" id="GO:0016020">
    <property type="term" value="C:membrane"/>
    <property type="evidence" value="ECO:0007669"/>
    <property type="project" value="UniProtKB-SubCell"/>
</dbReference>
<feature type="domain" description="EamA" evidence="7">
    <location>
        <begin position="19"/>
        <end position="149"/>
    </location>
</feature>
<dbReference type="InterPro" id="IPR037185">
    <property type="entry name" value="EmrE-like"/>
</dbReference>
<keyword evidence="5 6" id="KW-0472">Membrane</keyword>
<dbReference type="Proteomes" id="UP001497457">
    <property type="component" value="Chromosome 6rd"/>
</dbReference>
<name>A0ABC9FFT7_9POAL</name>
<feature type="transmembrane region" description="Helical" evidence="6">
    <location>
        <begin position="44"/>
        <end position="65"/>
    </location>
</feature>
<evidence type="ECO:0000259" key="7">
    <source>
        <dbReference type="Pfam" id="PF00892"/>
    </source>
</evidence>
<sequence>MTGGRIRAVAEGYKPCAAMVATQCIFAAMTLWVKAAFAGGMSPLVFVVYRQAVATLVLAPIALISNRSMLKEMRLELKGFFLVFMAALFGATVNQNLCYQGLHLGTSSLATTMTNLIPAITFAMALAVGQEIVNIKEVSSIAKVLGTAVCVGGAITIAFFKGPKLLNLSLNDSYMLIHESSSNWVMGALFLIGSSSCWSLWLILQAPICRSYMDPLTLSAWTCFLSTLQSVAVAFVLLPDRSAWRIHSIFELSCYIFAGVFGSGVVFYLQSWCISVRGPLYSAMFTPLCTVVTTALSAIVLHEELHIGSLLGAVAVVAGLYVVLWGKAEDARKGRDLDQSKDSTNRATRSDAQLDIEDTLAAPLLADAADRATGVPFQLYGLCFLLQVDA</sequence>
<organism evidence="8 9">
    <name type="scientific">Urochloa decumbens</name>
    <dbReference type="NCBI Taxonomy" id="240449"/>
    <lineage>
        <taxon>Eukaryota</taxon>
        <taxon>Viridiplantae</taxon>
        <taxon>Streptophyta</taxon>
        <taxon>Embryophyta</taxon>
        <taxon>Tracheophyta</taxon>
        <taxon>Spermatophyta</taxon>
        <taxon>Magnoliopsida</taxon>
        <taxon>Liliopsida</taxon>
        <taxon>Poales</taxon>
        <taxon>Poaceae</taxon>
        <taxon>PACMAD clade</taxon>
        <taxon>Panicoideae</taxon>
        <taxon>Panicodae</taxon>
        <taxon>Paniceae</taxon>
        <taxon>Melinidinae</taxon>
        <taxon>Urochloa</taxon>
    </lineage>
</organism>
<keyword evidence="4 6" id="KW-1133">Transmembrane helix</keyword>
<dbReference type="InterPro" id="IPR030184">
    <property type="entry name" value="WAT1-related"/>
</dbReference>
<protein>
    <recommendedName>
        <fullName evidence="6">WAT1-related protein</fullName>
    </recommendedName>
</protein>
<dbReference type="EMBL" id="OZ075116">
    <property type="protein sequence ID" value="CAL5074232.1"/>
    <property type="molecule type" value="Genomic_DNA"/>
</dbReference>
<evidence type="ECO:0000256" key="6">
    <source>
        <dbReference type="RuleBase" id="RU363077"/>
    </source>
</evidence>
<keyword evidence="9" id="KW-1185">Reference proteome</keyword>
<dbReference type="InterPro" id="IPR000620">
    <property type="entry name" value="EamA_dom"/>
</dbReference>
<feature type="transmembrane region" description="Helical" evidence="6">
    <location>
        <begin position="12"/>
        <end position="32"/>
    </location>
</feature>
<evidence type="ECO:0000313" key="8">
    <source>
        <dbReference type="EMBL" id="CAL5074232.1"/>
    </source>
</evidence>
<feature type="transmembrane region" description="Helical" evidence="6">
    <location>
        <begin position="307"/>
        <end position="325"/>
    </location>
</feature>
<comment type="similarity">
    <text evidence="2 6">Belongs to the drug/metabolite transporter (DMT) superfamily. Plant drug/metabolite exporter (P-DME) (TC 2.A.7.4) family.</text>
</comment>
<feature type="transmembrane region" description="Helical" evidence="6">
    <location>
        <begin position="184"/>
        <end position="204"/>
    </location>
</feature>
<keyword evidence="3 6" id="KW-0812">Transmembrane</keyword>
<accession>A0ABC9FFT7</accession>
<evidence type="ECO:0000256" key="3">
    <source>
        <dbReference type="ARBA" id="ARBA00022692"/>
    </source>
</evidence>
<feature type="transmembrane region" description="Helical" evidence="6">
    <location>
        <begin position="281"/>
        <end position="301"/>
    </location>
</feature>
<gene>
    <name evidence="8" type="ORF">URODEC1_LOCUS105090</name>
</gene>
<proteinExistence type="inferred from homology"/>
<evidence type="ECO:0000256" key="2">
    <source>
        <dbReference type="ARBA" id="ARBA00007635"/>
    </source>
</evidence>
<feature type="transmembrane region" description="Helical" evidence="6">
    <location>
        <begin position="216"/>
        <end position="237"/>
    </location>
</feature>
<evidence type="ECO:0000256" key="1">
    <source>
        <dbReference type="ARBA" id="ARBA00004141"/>
    </source>
</evidence>
<reference evidence="8" key="1">
    <citation type="submission" date="2024-10" db="EMBL/GenBank/DDBJ databases">
        <authorList>
            <person name="Ryan C."/>
        </authorList>
    </citation>
    <scope>NUCLEOTIDE SEQUENCE [LARGE SCALE GENOMIC DNA]</scope>
</reference>
<evidence type="ECO:0000256" key="5">
    <source>
        <dbReference type="ARBA" id="ARBA00023136"/>
    </source>
</evidence>
<evidence type="ECO:0000313" key="9">
    <source>
        <dbReference type="Proteomes" id="UP001497457"/>
    </source>
</evidence>
<feature type="transmembrane region" description="Helical" evidence="6">
    <location>
        <begin position="141"/>
        <end position="160"/>
    </location>
</feature>
<feature type="transmembrane region" description="Helical" evidence="6">
    <location>
        <begin position="109"/>
        <end position="129"/>
    </location>
</feature>
<feature type="transmembrane region" description="Helical" evidence="6">
    <location>
        <begin position="77"/>
        <end position="97"/>
    </location>
</feature>
<comment type="subcellular location">
    <subcellularLocation>
        <location evidence="1 6">Membrane</location>
        <topology evidence="1 6">Multi-pass membrane protein</topology>
    </subcellularLocation>
</comment>
<evidence type="ECO:0000256" key="4">
    <source>
        <dbReference type="ARBA" id="ARBA00022989"/>
    </source>
</evidence>
<dbReference type="SUPFAM" id="SSF103481">
    <property type="entry name" value="Multidrug resistance efflux transporter EmrE"/>
    <property type="match status" value="2"/>
</dbReference>
<feature type="transmembrane region" description="Helical" evidence="6">
    <location>
        <begin position="249"/>
        <end position="269"/>
    </location>
</feature>
<dbReference type="AlphaFoldDB" id="A0ABC9FFT7"/>
<dbReference type="PANTHER" id="PTHR31218">
    <property type="entry name" value="WAT1-RELATED PROTEIN"/>
    <property type="match status" value="1"/>
</dbReference>
<feature type="domain" description="EamA" evidence="7">
    <location>
        <begin position="186"/>
        <end position="324"/>
    </location>
</feature>
<dbReference type="Pfam" id="PF00892">
    <property type="entry name" value="EamA"/>
    <property type="match status" value="2"/>
</dbReference>